<keyword evidence="6" id="KW-0004">4Fe-4S</keyword>
<evidence type="ECO:0000313" key="19">
    <source>
        <dbReference type="EMBL" id="SEC88158.1"/>
    </source>
</evidence>
<feature type="transmembrane region" description="Helical" evidence="17">
    <location>
        <begin position="12"/>
        <end position="34"/>
    </location>
</feature>
<evidence type="ECO:0000256" key="4">
    <source>
        <dbReference type="ARBA" id="ARBA00012438"/>
    </source>
</evidence>
<sequence>MITAPPAGRERYLGVAVHCGFAVLVTASLIRYVLRHGPDENSLVLVLAAALCALYAAAVRMRGPARPAVTWVLVAVWAALVILAPSFAWCAFAVFFVGRSAVSGKAAALATGLTALSTSVGLFKLSGYTDVAALLGPAAAALVLTLVYDRLEDALSRQAQLNAELRTAQAQTAAAERAAGTLAERERVAREIHDTVTQGLASTVLLLEAADRTEGLSPEVRQATEQLRVNLAETRGLVHNLATAPEPDLPLEEALATAVRRHVPATRISVTGTPRALPPEVRHAVVRIAQSAAANVERHASAQGASVTLGYLPGSVTLDVYDDGVGFLPTTTPEPGPGGGYGLRAMRQRVEQLGGTFAVESAPGEGTVIGVEIPAGDTGAVEGGTT</sequence>
<dbReference type="CDD" id="cd16917">
    <property type="entry name" value="HATPase_UhpB-NarQ-NarX-like"/>
    <property type="match status" value="1"/>
</dbReference>
<proteinExistence type="predicted"/>
<evidence type="ECO:0000256" key="17">
    <source>
        <dbReference type="SAM" id="Phobius"/>
    </source>
</evidence>
<dbReference type="InterPro" id="IPR017205">
    <property type="entry name" value="Sig_transdc_His_kinase_ChrS"/>
</dbReference>
<comment type="function">
    <text evidence="14">Member of the two-component regulatory system NreB/NreC involved in the control of dissimilatory nitrate/nitrite reduction in response to oxygen. NreB functions as a direct oxygen sensor histidine kinase which is autophosphorylated, in the absence of oxygen, probably at the conserved histidine residue, and transfers its phosphate group probably to a conserved aspartate residue of NreC. NreB/NreC activates the expression of the nitrate (narGHJI) and nitrite (nir) reductase operons, as well as the putative nitrate transporter gene narT.</text>
</comment>
<evidence type="ECO:0000256" key="13">
    <source>
        <dbReference type="ARBA" id="ARBA00023014"/>
    </source>
</evidence>
<comment type="subcellular location">
    <subcellularLocation>
        <location evidence="3">Cytoplasm</location>
    </subcellularLocation>
</comment>
<evidence type="ECO:0000256" key="7">
    <source>
        <dbReference type="ARBA" id="ARBA00022490"/>
    </source>
</evidence>
<keyword evidence="10 19" id="KW-0418">Kinase</keyword>
<evidence type="ECO:0000259" key="18">
    <source>
        <dbReference type="PROSITE" id="PS50109"/>
    </source>
</evidence>
<comment type="cofactor">
    <cofactor evidence="2">
        <name>[4Fe-4S] cluster</name>
        <dbReference type="ChEBI" id="CHEBI:49883"/>
    </cofactor>
</comment>
<dbReference type="InterPro" id="IPR004358">
    <property type="entry name" value="Sig_transdc_His_kin-like_C"/>
</dbReference>
<evidence type="ECO:0000256" key="12">
    <source>
        <dbReference type="ARBA" id="ARBA00023012"/>
    </source>
</evidence>
<dbReference type="InterPro" id="IPR003594">
    <property type="entry name" value="HATPase_dom"/>
</dbReference>
<dbReference type="EMBL" id="FNSN01000004">
    <property type="protein sequence ID" value="SEC88158.1"/>
    <property type="molecule type" value="Genomic_DNA"/>
</dbReference>
<evidence type="ECO:0000256" key="1">
    <source>
        <dbReference type="ARBA" id="ARBA00000085"/>
    </source>
</evidence>
<dbReference type="AlphaFoldDB" id="A0A1H4W5Z8"/>
<evidence type="ECO:0000256" key="8">
    <source>
        <dbReference type="ARBA" id="ARBA00022679"/>
    </source>
</evidence>
<keyword evidence="7" id="KW-0963">Cytoplasm</keyword>
<dbReference type="GO" id="GO:0016020">
    <property type="term" value="C:membrane"/>
    <property type="evidence" value="ECO:0007669"/>
    <property type="project" value="InterPro"/>
</dbReference>
<dbReference type="PROSITE" id="PS50109">
    <property type="entry name" value="HIS_KIN"/>
    <property type="match status" value="1"/>
</dbReference>
<evidence type="ECO:0000256" key="2">
    <source>
        <dbReference type="ARBA" id="ARBA00001966"/>
    </source>
</evidence>
<dbReference type="Pfam" id="PF02518">
    <property type="entry name" value="HATPase_c"/>
    <property type="match status" value="1"/>
</dbReference>
<feature type="transmembrane region" description="Helical" evidence="17">
    <location>
        <begin position="131"/>
        <end position="148"/>
    </location>
</feature>
<dbReference type="SMART" id="SM00387">
    <property type="entry name" value="HATPase_c"/>
    <property type="match status" value="1"/>
</dbReference>
<dbReference type="InterPro" id="IPR011712">
    <property type="entry name" value="Sig_transdc_His_kin_sub3_dim/P"/>
</dbReference>
<dbReference type="PANTHER" id="PTHR24421">
    <property type="entry name" value="NITRATE/NITRITE SENSOR PROTEIN NARX-RELATED"/>
    <property type="match status" value="1"/>
</dbReference>
<dbReference type="PRINTS" id="PR00344">
    <property type="entry name" value="BCTRLSENSOR"/>
</dbReference>
<dbReference type="GO" id="GO:0046983">
    <property type="term" value="F:protein dimerization activity"/>
    <property type="evidence" value="ECO:0007669"/>
    <property type="project" value="InterPro"/>
</dbReference>
<dbReference type="Pfam" id="PF07730">
    <property type="entry name" value="HisKA_3"/>
    <property type="match status" value="1"/>
</dbReference>
<dbReference type="Gene3D" id="1.20.5.1930">
    <property type="match status" value="1"/>
</dbReference>
<evidence type="ECO:0000256" key="11">
    <source>
        <dbReference type="ARBA" id="ARBA00023004"/>
    </source>
</evidence>
<evidence type="ECO:0000256" key="6">
    <source>
        <dbReference type="ARBA" id="ARBA00022485"/>
    </source>
</evidence>
<dbReference type="RefSeq" id="WP_066217254.1">
    <property type="nucleotide sequence ID" value="NZ_FNSN01000004.1"/>
</dbReference>
<feature type="transmembrane region" description="Helical" evidence="17">
    <location>
        <begin position="71"/>
        <end position="97"/>
    </location>
</feature>
<dbReference type="InterPro" id="IPR005467">
    <property type="entry name" value="His_kinase_dom"/>
</dbReference>
<accession>A0A1H4W5Z8</accession>
<gene>
    <name evidence="19" type="ORF">SAMN04489745_3412</name>
</gene>
<dbReference type="GO" id="GO:0046872">
    <property type="term" value="F:metal ion binding"/>
    <property type="evidence" value="ECO:0007669"/>
    <property type="project" value="UniProtKB-KW"/>
</dbReference>
<organism evidence="19 20">
    <name type="scientific">Arthrobacter woluwensis</name>
    <dbReference type="NCBI Taxonomy" id="156980"/>
    <lineage>
        <taxon>Bacteria</taxon>
        <taxon>Bacillati</taxon>
        <taxon>Actinomycetota</taxon>
        <taxon>Actinomycetes</taxon>
        <taxon>Micrococcales</taxon>
        <taxon>Micrococcaceae</taxon>
        <taxon>Arthrobacter</taxon>
    </lineage>
</organism>
<evidence type="ECO:0000256" key="14">
    <source>
        <dbReference type="ARBA" id="ARBA00024827"/>
    </source>
</evidence>
<keyword evidence="17" id="KW-1133">Transmembrane helix</keyword>
<evidence type="ECO:0000256" key="10">
    <source>
        <dbReference type="ARBA" id="ARBA00022777"/>
    </source>
</evidence>
<keyword evidence="11" id="KW-0408">Iron</keyword>
<dbReference type="EC" id="2.7.13.3" evidence="4"/>
<keyword evidence="20" id="KW-1185">Reference proteome</keyword>
<dbReference type="GO" id="GO:0051539">
    <property type="term" value="F:4 iron, 4 sulfur cluster binding"/>
    <property type="evidence" value="ECO:0007669"/>
    <property type="project" value="UniProtKB-KW"/>
</dbReference>
<comment type="catalytic activity">
    <reaction evidence="1">
        <text>ATP + protein L-histidine = ADP + protein N-phospho-L-histidine.</text>
        <dbReference type="EC" id="2.7.13.3"/>
    </reaction>
</comment>
<keyword evidence="16" id="KW-0175">Coiled coil</keyword>
<evidence type="ECO:0000256" key="3">
    <source>
        <dbReference type="ARBA" id="ARBA00004496"/>
    </source>
</evidence>
<feature type="domain" description="Histidine kinase" evidence="18">
    <location>
        <begin position="285"/>
        <end position="377"/>
    </location>
</feature>
<feature type="transmembrane region" description="Helical" evidence="17">
    <location>
        <begin position="41"/>
        <end position="59"/>
    </location>
</feature>
<keyword evidence="17" id="KW-0472">Membrane</keyword>
<reference evidence="19 20" key="1">
    <citation type="submission" date="2016-10" db="EMBL/GenBank/DDBJ databases">
        <authorList>
            <person name="de Groot N.N."/>
        </authorList>
    </citation>
    <scope>NUCLEOTIDE SEQUENCE [LARGE SCALE GENOMIC DNA]</scope>
    <source>
        <strain evidence="19 20">DSM 10495</strain>
    </source>
</reference>
<dbReference type="GO" id="GO:0005737">
    <property type="term" value="C:cytoplasm"/>
    <property type="evidence" value="ECO:0007669"/>
    <property type="project" value="UniProtKB-SubCell"/>
</dbReference>
<dbReference type="PIRSF" id="PIRSF037434">
    <property type="entry name" value="STHK_ChrS"/>
    <property type="match status" value="1"/>
</dbReference>
<dbReference type="Gene3D" id="3.30.565.10">
    <property type="entry name" value="Histidine kinase-like ATPase, C-terminal domain"/>
    <property type="match status" value="1"/>
</dbReference>
<dbReference type="Proteomes" id="UP000182652">
    <property type="component" value="Unassembled WGS sequence"/>
</dbReference>
<protein>
    <recommendedName>
        <fullName evidence="5">Oxygen sensor histidine kinase NreB</fullName>
        <ecNumber evidence="4">2.7.13.3</ecNumber>
    </recommendedName>
    <alternativeName>
        <fullName evidence="15">Nitrogen regulation protein B</fullName>
    </alternativeName>
</protein>
<dbReference type="GO" id="GO:0000155">
    <property type="term" value="F:phosphorelay sensor kinase activity"/>
    <property type="evidence" value="ECO:0007669"/>
    <property type="project" value="InterPro"/>
</dbReference>
<dbReference type="STRING" id="156980.SAMN04489745_3412"/>
<name>A0A1H4W5Z8_9MICC</name>
<keyword evidence="12" id="KW-0902">Two-component regulatory system</keyword>
<dbReference type="InterPro" id="IPR050482">
    <property type="entry name" value="Sensor_HK_TwoCompSys"/>
</dbReference>
<keyword evidence="9" id="KW-0479">Metal-binding</keyword>
<feature type="coiled-coil region" evidence="16">
    <location>
        <begin position="148"/>
        <end position="178"/>
    </location>
</feature>
<evidence type="ECO:0000256" key="5">
    <source>
        <dbReference type="ARBA" id="ARBA00017322"/>
    </source>
</evidence>
<evidence type="ECO:0000256" key="16">
    <source>
        <dbReference type="SAM" id="Coils"/>
    </source>
</evidence>
<evidence type="ECO:0000313" key="20">
    <source>
        <dbReference type="Proteomes" id="UP000182652"/>
    </source>
</evidence>
<evidence type="ECO:0000256" key="15">
    <source>
        <dbReference type="ARBA" id="ARBA00030800"/>
    </source>
</evidence>
<keyword evidence="8" id="KW-0808">Transferase</keyword>
<evidence type="ECO:0000256" key="9">
    <source>
        <dbReference type="ARBA" id="ARBA00022723"/>
    </source>
</evidence>
<keyword evidence="17" id="KW-0812">Transmembrane</keyword>
<dbReference type="SUPFAM" id="SSF55874">
    <property type="entry name" value="ATPase domain of HSP90 chaperone/DNA topoisomerase II/histidine kinase"/>
    <property type="match status" value="1"/>
</dbReference>
<dbReference type="PANTHER" id="PTHR24421:SF62">
    <property type="entry name" value="SENSORY TRANSDUCTION HISTIDINE KINASE"/>
    <property type="match status" value="1"/>
</dbReference>
<dbReference type="InterPro" id="IPR036890">
    <property type="entry name" value="HATPase_C_sf"/>
</dbReference>
<keyword evidence="13" id="KW-0411">Iron-sulfur</keyword>